<keyword evidence="1" id="KW-1133">Transmembrane helix</keyword>
<evidence type="ECO:0000313" key="2">
    <source>
        <dbReference type="EMBL" id="KAK4185490.1"/>
    </source>
</evidence>
<dbReference type="AlphaFoldDB" id="A0AAN6WP17"/>
<protein>
    <submittedName>
        <fullName evidence="2">Uncharacterized protein</fullName>
    </submittedName>
</protein>
<dbReference type="EMBL" id="MU864448">
    <property type="protein sequence ID" value="KAK4185490.1"/>
    <property type="molecule type" value="Genomic_DNA"/>
</dbReference>
<dbReference type="PANTHER" id="PTHR35394">
    <property type="entry name" value="DUF3176 DOMAIN-CONTAINING PROTEIN"/>
    <property type="match status" value="1"/>
</dbReference>
<reference evidence="2" key="1">
    <citation type="journal article" date="2023" name="Mol. Phylogenet. Evol.">
        <title>Genome-scale phylogeny and comparative genomics of the fungal order Sordariales.</title>
        <authorList>
            <person name="Hensen N."/>
            <person name="Bonometti L."/>
            <person name="Westerberg I."/>
            <person name="Brannstrom I.O."/>
            <person name="Guillou S."/>
            <person name="Cros-Aarteil S."/>
            <person name="Calhoun S."/>
            <person name="Haridas S."/>
            <person name="Kuo A."/>
            <person name="Mondo S."/>
            <person name="Pangilinan J."/>
            <person name="Riley R."/>
            <person name="LaButti K."/>
            <person name="Andreopoulos B."/>
            <person name="Lipzen A."/>
            <person name="Chen C."/>
            <person name="Yan M."/>
            <person name="Daum C."/>
            <person name="Ng V."/>
            <person name="Clum A."/>
            <person name="Steindorff A."/>
            <person name="Ohm R.A."/>
            <person name="Martin F."/>
            <person name="Silar P."/>
            <person name="Natvig D.O."/>
            <person name="Lalanne C."/>
            <person name="Gautier V."/>
            <person name="Ament-Velasquez S.L."/>
            <person name="Kruys A."/>
            <person name="Hutchinson M.I."/>
            <person name="Powell A.J."/>
            <person name="Barry K."/>
            <person name="Miller A.N."/>
            <person name="Grigoriev I.V."/>
            <person name="Debuchy R."/>
            <person name="Gladieux P."/>
            <person name="Hiltunen Thoren M."/>
            <person name="Johannesson H."/>
        </authorList>
    </citation>
    <scope>NUCLEOTIDE SEQUENCE</scope>
    <source>
        <strain evidence="2">PSN309</strain>
    </source>
</reference>
<feature type="transmembrane region" description="Helical" evidence="1">
    <location>
        <begin position="55"/>
        <end position="78"/>
    </location>
</feature>
<dbReference type="Pfam" id="PF11374">
    <property type="entry name" value="DUF3176"/>
    <property type="match status" value="1"/>
</dbReference>
<comment type="caution">
    <text evidence="2">The sequence shown here is derived from an EMBL/GenBank/DDBJ whole genome shotgun (WGS) entry which is preliminary data.</text>
</comment>
<feature type="transmembrane region" description="Helical" evidence="1">
    <location>
        <begin position="20"/>
        <end position="43"/>
    </location>
</feature>
<keyword evidence="3" id="KW-1185">Reference proteome</keyword>
<dbReference type="PANTHER" id="PTHR35394:SF5">
    <property type="entry name" value="DUF3176 DOMAIN-CONTAINING PROTEIN"/>
    <property type="match status" value="1"/>
</dbReference>
<accession>A0AAN6WP17</accession>
<evidence type="ECO:0000313" key="3">
    <source>
        <dbReference type="Proteomes" id="UP001302126"/>
    </source>
</evidence>
<name>A0AAN6WP17_9PEZI</name>
<evidence type="ECO:0000256" key="1">
    <source>
        <dbReference type="SAM" id="Phobius"/>
    </source>
</evidence>
<reference evidence="2" key="2">
    <citation type="submission" date="2023-05" db="EMBL/GenBank/DDBJ databases">
        <authorList>
            <consortium name="Lawrence Berkeley National Laboratory"/>
            <person name="Steindorff A."/>
            <person name="Hensen N."/>
            <person name="Bonometti L."/>
            <person name="Westerberg I."/>
            <person name="Brannstrom I.O."/>
            <person name="Guillou S."/>
            <person name="Cros-Aarteil S."/>
            <person name="Calhoun S."/>
            <person name="Haridas S."/>
            <person name="Kuo A."/>
            <person name="Mondo S."/>
            <person name="Pangilinan J."/>
            <person name="Riley R."/>
            <person name="Labutti K."/>
            <person name="Andreopoulos B."/>
            <person name="Lipzen A."/>
            <person name="Chen C."/>
            <person name="Yanf M."/>
            <person name="Daum C."/>
            <person name="Ng V."/>
            <person name="Clum A."/>
            <person name="Ohm R."/>
            <person name="Martin F."/>
            <person name="Silar P."/>
            <person name="Natvig D."/>
            <person name="Lalanne C."/>
            <person name="Gautier V."/>
            <person name="Ament-Velasquez S.L."/>
            <person name="Kruys A."/>
            <person name="Hutchinson M.I."/>
            <person name="Powell A.J."/>
            <person name="Barry K."/>
            <person name="Miller A.N."/>
            <person name="Grigoriev I.V."/>
            <person name="Debuchy R."/>
            <person name="Gladieux P."/>
            <person name="Thoren M.H."/>
            <person name="Johannesson H."/>
        </authorList>
    </citation>
    <scope>NUCLEOTIDE SEQUENCE</scope>
    <source>
        <strain evidence="2">PSN309</strain>
    </source>
</reference>
<dbReference type="Proteomes" id="UP001302126">
    <property type="component" value="Unassembled WGS sequence"/>
</dbReference>
<organism evidence="2 3">
    <name type="scientific">Podospora australis</name>
    <dbReference type="NCBI Taxonomy" id="1536484"/>
    <lineage>
        <taxon>Eukaryota</taxon>
        <taxon>Fungi</taxon>
        <taxon>Dikarya</taxon>
        <taxon>Ascomycota</taxon>
        <taxon>Pezizomycotina</taxon>
        <taxon>Sordariomycetes</taxon>
        <taxon>Sordariomycetidae</taxon>
        <taxon>Sordariales</taxon>
        <taxon>Podosporaceae</taxon>
        <taxon>Podospora</taxon>
    </lineage>
</organism>
<dbReference type="InterPro" id="IPR021514">
    <property type="entry name" value="DUF3176"/>
</dbReference>
<feature type="transmembrane region" description="Helical" evidence="1">
    <location>
        <begin position="492"/>
        <end position="514"/>
    </location>
</feature>
<sequence>MEKSAVPAKSKPQSWLRGWWMEVLAMVTSIGCTAGIVGFLAYWDDCRLQDWPLRWLSLPAVLTALATIFEWTSMYSIASAISQDKWMHFKTRSRPLSDFDLFDAASRGGPWDALMLLVKRPKSTASLGALATVLSLAVGTFVQQSVDFVNREVRIEDGRASFPVAHIYNSSAVGFGTDAGPADSNDSDWDGMLIEPSSADIEIQGAVYSGLFRLGSPPMFECRSSNCTWAGITSISLGFATTCADVTDATLGPNKETLWGGVGSGTRGANVTTPGNITLDATYSPTSWQPITVVGSRRLLTKIPGKITKDGKPDFRVTPALARVAVLRAKYNRIQASLHYTDIEVTECEVNLAAYRYSDVVVGSNKLTIGSEAQIGLDQGQAELIQDDGDTRDKHYIVFRHPSVPIPLRSRLNDVKAIEEFFRSDRFVGAIYSGESPPRPPVGMGDAFRSGDIADSFRRMAQSMTNQLRLNPRNDLVKGESIYQVVFIEVRWGWMVLPFIMQMVALMFVAWIVVKSNGMAGWLHLWKDSSVAVLAHHVLAAVEGEENSDGSGNGSESVVSENYLQGPEVQSVEELEKWAKSTWAKLE</sequence>
<keyword evidence="1" id="KW-0472">Membrane</keyword>
<keyword evidence="1" id="KW-0812">Transmembrane</keyword>
<proteinExistence type="predicted"/>
<gene>
    <name evidence="2" type="ORF">QBC35DRAFT_302484</name>
</gene>